<dbReference type="AlphaFoldDB" id="A0AA35YLL4"/>
<dbReference type="GO" id="GO:0005524">
    <property type="term" value="F:ATP binding"/>
    <property type="evidence" value="ECO:0007669"/>
    <property type="project" value="UniProtKB-KW"/>
</dbReference>
<comment type="similarity">
    <text evidence="1">Belongs to the chaperonin (HSP60) family.</text>
</comment>
<reference evidence="5" key="1">
    <citation type="submission" date="2023-04" db="EMBL/GenBank/DDBJ databases">
        <authorList>
            <person name="Vijverberg K."/>
            <person name="Xiong W."/>
            <person name="Schranz E."/>
        </authorList>
    </citation>
    <scope>NUCLEOTIDE SEQUENCE</scope>
</reference>
<evidence type="ECO:0000256" key="4">
    <source>
        <dbReference type="ARBA" id="ARBA00023186"/>
    </source>
</evidence>
<protein>
    <submittedName>
        <fullName evidence="5">Uncharacterized protein</fullName>
    </submittedName>
</protein>
<dbReference type="InterPro" id="IPR017998">
    <property type="entry name" value="Chaperone_TCP-1"/>
</dbReference>
<gene>
    <name evidence="5" type="ORF">LSALG_LOCUS16148</name>
</gene>
<sequence length="128" mass="14349">MVMVVTGGSALMEMGGEYWAFFMFLKSLHSHTSTDSIDDLCNIHRPTISSRITPPSSASSHQAGINMVAELIRVTLGPRSRNVVLQNKYGPPKIVNDGEIVLKERFYGWMGLWWRFKMGDSGVDGLWE</sequence>
<dbReference type="GO" id="GO:0140662">
    <property type="term" value="F:ATP-dependent protein folding chaperone"/>
    <property type="evidence" value="ECO:0007669"/>
    <property type="project" value="InterPro"/>
</dbReference>
<keyword evidence="4" id="KW-0143">Chaperone</keyword>
<dbReference type="Gene3D" id="1.10.560.10">
    <property type="entry name" value="GroEL-like equatorial domain"/>
    <property type="match status" value="1"/>
</dbReference>
<evidence type="ECO:0000256" key="2">
    <source>
        <dbReference type="ARBA" id="ARBA00022741"/>
    </source>
</evidence>
<accession>A0AA35YLL4</accession>
<dbReference type="EMBL" id="OX465079">
    <property type="protein sequence ID" value="CAI9276154.1"/>
    <property type="molecule type" value="Genomic_DNA"/>
</dbReference>
<keyword evidence="6" id="KW-1185">Reference proteome</keyword>
<organism evidence="5 6">
    <name type="scientific">Lactuca saligna</name>
    <name type="common">Willowleaf lettuce</name>
    <dbReference type="NCBI Taxonomy" id="75948"/>
    <lineage>
        <taxon>Eukaryota</taxon>
        <taxon>Viridiplantae</taxon>
        <taxon>Streptophyta</taxon>
        <taxon>Embryophyta</taxon>
        <taxon>Tracheophyta</taxon>
        <taxon>Spermatophyta</taxon>
        <taxon>Magnoliopsida</taxon>
        <taxon>eudicotyledons</taxon>
        <taxon>Gunneridae</taxon>
        <taxon>Pentapetalae</taxon>
        <taxon>asterids</taxon>
        <taxon>campanulids</taxon>
        <taxon>Asterales</taxon>
        <taxon>Asteraceae</taxon>
        <taxon>Cichorioideae</taxon>
        <taxon>Cichorieae</taxon>
        <taxon>Lactucinae</taxon>
        <taxon>Lactuca</taxon>
    </lineage>
</organism>
<dbReference type="Proteomes" id="UP001177003">
    <property type="component" value="Chromosome 3"/>
</dbReference>
<name>A0AA35YLL4_LACSI</name>
<evidence type="ECO:0000256" key="3">
    <source>
        <dbReference type="ARBA" id="ARBA00022840"/>
    </source>
</evidence>
<proteinExistence type="inferred from homology"/>
<evidence type="ECO:0000313" key="6">
    <source>
        <dbReference type="Proteomes" id="UP001177003"/>
    </source>
</evidence>
<keyword evidence="3" id="KW-0067">ATP-binding</keyword>
<keyword evidence="2" id="KW-0547">Nucleotide-binding</keyword>
<dbReference type="InterPro" id="IPR027413">
    <property type="entry name" value="GROEL-like_equatorial_sf"/>
</dbReference>
<dbReference type="PANTHER" id="PTHR45633">
    <property type="entry name" value="60 KDA HEAT SHOCK PROTEIN, MITOCHONDRIAL"/>
    <property type="match status" value="1"/>
</dbReference>
<dbReference type="GO" id="GO:0042026">
    <property type="term" value="P:protein refolding"/>
    <property type="evidence" value="ECO:0007669"/>
    <property type="project" value="InterPro"/>
</dbReference>
<evidence type="ECO:0000313" key="5">
    <source>
        <dbReference type="EMBL" id="CAI9276154.1"/>
    </source>
</evidence>
<dbReference type="InterPro" id="IPR001844">
    <property type="entry name" value="Cpn60/GroEL"/>
</dbReference>
<dbReference type="PRINTS" id="PR00304">
    <property type="entry name" value="TCOMPLEXTCP1"/>
</dbReference>
<dbReference type="SUPFAM" id="SSF48592">
    <property type="entry name" value="GroEL equatorial domain-like"/>
    <property type="match status" value="1"/>
</dbReference>
<evidence type="ECO:0000256" key="1">
    <source>
        <dbReference type="ARBA" id="ARBA00006607"/>
    </source>
</evidence>